<dbReference type="Proteomes" id="UP001325479">
    <property type="component" value="Chromosome"/>
</dbReference>
<proteinExistence type="predicted"/>
<dbReference type="EMBL" id="CP139965">
    <property type="protein sequence ID" value="WQD78683.1"/>
    <property type="molecule type" value="Genomic_DNA"/>
</dbReference>
<organism evidence="1 2">
    <name type="scientific">Paraburkholderia kururiensis</name>
    <dbReference type="NCBI Taxonomy" id="984307"/>
    <lineage>
        <taxon>Bacteria</taxon>
        <taxon>Pseudomonadati</taxon>
        <taxon>Pseudomonadota</taxon>
        <taxon>Betaproteobacteria</taxon>
        <taxon>Burkholderiales</taxon>
        <taxon>Burkholderiaceae</taxon>
        <taxon>Paraburkholderia</taxon>
    </lineage>
</organism>
<evidence type="ECO:0000313" key="2">
    <source>
        <dbReference type="Proteomes" id="UP001325479"/>
    </source>
</evidence>
<evidence type="ECO:0000313" key="1">
    <source>
        <dbReference type="EMBL" id="WQD78683.1"/>
    </source>
</evidence>
<accession>A0ABZ0WMU0</accession>
<protein>
    <submittedName>
        <fullName evidence="1">RNA-binding protein</fullName>
    </submittedName>
</protein>
<name>A0ABZ0WMU0_9BURK</name>
<keyword evidence="2" id="KW-1185">Reference proteome</keyword>
<sequence>MAEILLSNVEDSVPDEEISEFLQRYGFPPFTAIERLSGTGNMPSALITFGDLSHEALRLLQERVQNVYWKNHTINLQILTERPD</sequence>
<reference evidence="1 2" key="1">
    <citation type="submission" date="2023-12" db="EMBL/GenBank/DDBJ databases">
        <title>Genome sequencing and assembly of bacterial species from a model synthetic community.</title>
        <authorList>
            <person name="Hogle S.L."/>
        </authorList>
    </citation>
    <scope>NUCLEOTIDE SEQUENCE [LARGE SCALE GENOMIC DNA]</scope>
    <source>
        <strain evidence="1 2">HAMBI 2494</strain>
    </source>
</reference>
<gene>
    <name evidence="1" type="ORF">U0042_02955</name>
</gene>
<dbReference type="RefSeq" id="WP_114809788.1">
    <property type="nucleotide sequence ID" value="NZ_CP139965.1"/>
</dbReference>